<reference evidence="2 3" key="1">
    <citation type="journal article" date="2014" name="Genome Announc.">
        <title>Draft Genome Sequences of Two Vibrionaceae Species, Vibrio ponticus C121 and Photobacterium aphoticum C119, Isolated as Coral Reef Microbiota.</title>
        <authorList>
            <person name="Al-saari N."/>
            <person name="Meirelles P.M."/>
            <person name="Mino S."/>
            <person name="Suda W."/>
            <person name="Oshima K."/>
            <person name="Hattori M."/>
            <person name="Ohkuma M."/>
            <person name="Thompson F.L."/>
            <person name="Gomez-Gil B."/>
            <person name="Sawabe T."/>
            <person name="Sawabe T."/>
        </authorList>
    </citation>
    <scope>NUCLEOTIDE SEQUENCE [LARGE SCALE GENOMIC DNA]</scope>
    <source>
        <strain evidence="2 3">JCM 19237</strain>
    </source>
</reference>
<evidence type="ECO:0000313" key="3">
    <source>
        <dbReference type="Proteomes" id="UP000029227"/>
    </source>
</evidence>
<dbReference type="Proteomes" id="UP000029227">
    <property type="component" value="Unassembled WGS sequence"/>
</dbReference>
<feature type="region of interest" description="Disordered" evidence="1">
    <location>
        <begin position="57"/>
        <end position="91"/>
    </location>
</feature>
<dbReference type="STRING" id="754436.JCM19237_4802"/>
<evidence type="ECO:0000256" key="1">
    <source>
        <dbReference type="SAM" id="MobiDB-lite"/>
    </source>
</evidence>
<dbReference type="AlphaFoldDB" id="A0A090QV37"/>
<organism evidence="2 3">
    <name type="scientific">Photobacterium aphoticum</name>
    <dbReference type="NCBI Taxonomy" id="754436"/>
    <lineage>
        <taxon>Bacteria</taxon>
        <taxon>Pseudomonadati</taxon>
        <taxon>Pseudomonadota</taxon>
        <taxon>Gammaproteobacteria</taxon>
        <taxon>Vibrionales</taxon>
        <taxon>Vibrionaceae</taxon>
        <taxon>Photobacterium</taxon>
    </lineage>
</organism>
<proteinExistence type="predicted"/>
<accession>A0A090QV37</accession>
<name>A0A090QV37_9GAMM</name>
<gene>
    <name evidence="2" type="ORF">JCM19237_4802</name>
</gene>
<feature type="region of interest" description="Disordered" evidence="1">
    <location>
        <begin position="18"/>
        <end position="42"/>
    </location>
</feature>
<protein>
    <submittedName>
        <fullName evidence="2">Uncharacterized protein</fullName>
    </submittedName>
</protein>
<feature type="compositionally biased region" description="Low complexity" evidence="1">
    <location>
        <begin position="57"/>
        <end position="69"/>
    </location>
</feature>
<dbReference type="EMBL" id="BBMN01000008">
    <property type="protein sequence ID" value="GAL05729.1"/>
    <property type="molecule type" value="Genomic_DNA"/>
</dbReference>
<sequence>MIGKLTNTVIYTPASLKAATAGQDRSASQTASPATSAATAGETTVSISTAARQQQAADAAKQAVQRDAAPVVDEKDTPANASAQSDSDDVLDITKEKAESFAYGALGMDHPDEVTSNTDEYYTAGQVLSALGTVATVLLAIA</sequence>
<feature type="compositionally biased region" description="Low complexity" evidence="1">
    <location>
        <begin position="26"/>
        <end position="42"/>
    </location>
</feature>
<evidence type="ECO:0000313" key="2">
    <source>
        <dbReference type="EMBL" id="GAL05729.1"/>
    </source>
</evidence>
<comment type="caution">
    <text evidence="2">The sequence shown here is derived from an EMBL/GenBank/DDBJ whole genome shotgun (WGS) entry which is preliminary data.</text>
</comment>